<reference evidence="2 3" key="1">
    <citation type="submission" date="2024-01" db="EMBL/GenBank/DDBJ databases">
        <title>Pedobacter sp. nov., isolated from fresh soil.</title>
        <authorList>
            <person name="Le N.T.T."/>
        </authorList>
    </citation>
    <scope>NUCLEOTIDE SEQUENCE [LARGE SCALE GENOMIC DNA]</scope>
    <source>
        <strain evidence="2 3">KR3-3</strain>
    </source>
</reference>
<organism evidence="2 3">
    <name type="scientific">Pedobacter albus</name>
    <dbReference type="NCBI Taxonomy" id="3113905"/>
    <lineage>
        <taxon>Bacteria</taxon>
        <taxon>Pseudomonadati</taxon>
        <taxon>Bacteroidota</taxon>
        <taxon>Sphingobacteriia</taxon>
        <taxon>Sphingobacteriales</taxon>
        <taxon>Sphingobacteriaceae</taxon>
        <taxon>Pedobacter</taxon>
    </lineage>
</organism>
<evidence type="ECO:0000313" key="2">
    <source>
        <dbReference type="EMBL" id="MEE1946977.1"/>
    </source>
</evidence>
<evidence type="ECO:0000313" key="3">
    <source>
        <dbReference type="Proteomes" id="UP001336835"/>
    </source>
</evidence>
<dbReference type="EMBL" id="JAZDQT010000003">
    <property type="protein sequence ID" value="MEE1946977.1"/>
    <property type="molecule type" value="Genomic_DNA"/>
</dbReference>
<accession>A0ABU7IBX9</accession>
<comment type="caution">
    <text evidence="2">The sequence shown here is derived from an EMBL/GenBank/DDBJ whole genome shotgun (WGS) entry which is preliminary data.</text>
</comment>
<keyword evidence="1" id="KW-0732">Signal</keyword>
<feature type="chain" id="PRO_5045962483" description="Gliding motility-associated C-terminal domain-containing protein" evidence="1">
    <location>
        <begin position="25"/>
        <end position="153"/>
    </location>
</feature>
<dbReference type="Proteomes" id="UP001336835">
    <property type="component" value="Unassembled WGS sequence"/>
</dbReference>
<proteinExistence type="predicted"/>
<sequence length="153" mass="16716">MKKIILSAIAVLLLLVGANSQSQAQTVYYNPNPSFSFFVDPGFPPYGDYAWILAQDDSFEVADAINGESITIVYRIYHKDYPTVTSDNITLESPWGVFSTRDSANPAPGSLPNNGTLDLFNDGAYDVDNNLLRVEIISATGTVSGQPYTIVQR</sequence>
<gene>
    <name evidence="2" type="ORF">VRU48_17770</name>
</gene>
<evidence type="ECO:0008006" key="4">
    <source>
        <dbReference type="Google" id="ProtNLM"/>
    </source>
</evidence>
<feature type="signal peptide" evidence="1">
    <location>
        <begin position="1"/>
        <end position="24"/>
    </location>
</feature>
<name>A0ABU7IBX9_9SPHI</name>
<evidence type="ECO:0000256" key="1">
    <source>
        <dbReference type="SAM" id="SignalP"/>
    </source>
</evidence>
<protein>
    <recommendedName>
        <fullName evidence="4">Gliding motility-associated C-terminal domain-containing protein</fullName>
    </recommendedName>
</protein>
<dbReference type="RefSeq" id="WP_330109264.1">
    <property type="nucleotide sequence ID" value="NZ_JAZDQT010000003.1"/>
</dbReference>
<keyword evidence="3" id="KW-1185">Reference proteome</keyword>